<evidence type="ECO:0000313" key="3">
    <source>
        <dbReference type="EMBL" id="KAG9509260.1"/>
    </source>
</evidence>
<dbReference type="EMBL" id="JAIFTH010000576">
    <property type="protein sequence ID" value="KAG9509260.1"/>
    <property type="molecule type" value="Genomic_DNA"/>
</dbReference>
<comment type="caution">
    <text evidence="3">The sequence shown here is derived from an EMBL/GenBank/DDBJ whole genome shotgun (WGS) entry which is preliminary data.</text>
</comment>
<reference evidence="3 4" key="1">
    <citation type="submission" date="2020-10" db="EMBL/GenBank/DDBJ databases">
        <authorList>
            <person name="Klimov P.B."/>
            <person name="Dyachkov S.M."/>
            <person name="Chetverikov P.E."/>
        </authorList>
    </citation>
    <scope>NUCLEOTIDE SEQUENCE [LARGE SCALE GENOMIC DNA]</scope>
    <source>
        <strain evidence="3">BMOC 18-1129-001#AD2665</strain>
        <tissue evidence="3">Entire mites</tissue>
    </source>
</reference>
<dbReference type="Proteomes" id="UP000825002">
    <property type="component" value="Unassembled WGS sequence"/>
</dbReference>
<gene>
    <name evidence="3" type="primary">Nipsnap</name>
    <name evidence="3" type="ORF">GZH46_02229</name>
</gene>
<dbReference type="Pfam" id="PF07978">
    <property type="entry name" value="NIPSNAP"/>
    <property type="match status" value="2"/>
</dbReference>
<evidence type="ECO:0000313" key="4">
    <source>
        <dbReference type="Proteomes" id="UP000825002"/>
    </source>
</evidence>
<protein>
    <submittedName>
        <fullName evidence="3">Protein NipSnap</fullName>
    </submittedName>
</protein>
<dbReference type="SUPFAM" id="SSF54909">
    <property type="entry name" value="Dimeric alpha+beta barrel"/>
    <property type="match status" value="2"/>
</dbReference>
<keyword evidence="4" id="KW-1185">Reference proteome</keyword>
<sequence>MALQIFRFVETRRAHTSALKPLVQISQLSIHISGNVNTDKSKDGQKSADVDPNQVDAKPNGWFNKLFVPHINTSKEPHSRLLSASEYIYEMHFHNAKPEASELYLSKYESYCKELQSRSKDKAQLVGSWRVDIGGDQDQFVHIWKYLDGYRQASQLRSLMRTDECLKKATIDYCKDLRKRESQFMMSFSFWEHPQPQDNNSFYEMRSYILKPGTMIDWANGWSRGITARTNAVAGFFSQIGQLYTVHHLWRYEDLQVRKDVRENAWRKPGWDSCVAHTVPLIKEMRSRWLAPTSFSPIR</sequence>
<name>A0ABQ7S758_9ACAR</name>
<feature type="domain" description="NIPSNAP" evidence="2">
    <location>
        <begin position="89"/>
        <end position="189"/>
    </location>
</feature>
<organism evidence="3 4">
    <name type="scientific">Fragariocoptes setiger</name>
    <dbReference type="NCBI Taxonomy" id="1670756"/>
    <lineage>
        <taxon>Eukaryota</taxon>
        <taxon>Metazoa</taxon>
        <taxon>Ecdysozoa</taxon>
        <taxon>Arthropoda</taxon>
        <taxon>Chelicerata</taxon>
        <taxon>Arachnida</taxon>
        <taxon>Acari</taxon>
        <taxon>Acariformes</taxon>
        <taxon>Trombidiformes</taxon>
        <taxon>Prostigmata</taxon>
        <taxon>Eupodina</taxon>
        <taxon>Eriophyoidea</taxon>
        <taxon>Phytoptidae</taxon>
        <taxon>Fragariocoptes</taxon>
    </lineage>
</organism>
<dbReference type="Gene3D" id="3.30.70.100">
    <property type="match status" value="2"/>
</dbReference>
<evidence type="ECO:0000259" key="2">
    <source>
        <dbReference type="Pfam" id="PF07978"/>
    </source>
</evidence>
<dbReference type="PANTHER" id="PTHR21017:SF17">
    <property type="entry name" value="PROTEIN NIPSNAP"/>
    <property type="match status" value="1"/>
</dbReference>
<proteinExistence type="inferred from homology"/>
<dbReference type="InterPro" id="IPR012577">
    <property type="entry name" value="NIPSNAP"/>
</dbReference>
<dbReference type="PANTHER" id="PTHR21017">
    <property type="entry name" value="NIPSNAP-RELATED"/>
    <property type="match status" value="1"/>
</dbReference>
<accession>A0ABQ7S758</accession>
<evidence type="ECO:0000256" key="1">
    <source>
        <dbReference type="ARBA" id="ARBA00005291"/>
    </source>
</evidence>
<comment type="similarity">
    <text evidence="1">Belongs to the NipSnap family.</text>
</comment>
<dbReference type="InterPro" id="IPR051557">
    <property type="entry name" value="NipSnap_domain"/>
</dbReference>
<dbReference type="InterPro" id="IPR011008">
    <property type="entry name" value="Dimeric_a/b-barrel"/>
</dbReference>
<feature type="domain" description="NIPSNAP" evidence="2">
    <location>
        <begin position="203"/>
        <end position="297"/>
    </location>
</feature>